<sequence>MLLSQEQHEQILEQNAAQHRRRQQINNRLTLSIARQYDIDGLLQVPVDVAHHSCGLMECIERSSLIGACLKKSVIWHKCEVLPLTTNMRVQNCLTNNDTTSQARLAYHSVWLLQVEIPQQFQVNSKEDLINHVYENLEVNFNNAQWLSSRAILTTKNKEVDNLNNHISQKFPDNMITASKITGVNGGCTFSTPCINQQPSDTNLPFTLKRHQFPV</sequence>
<name>A0A0L8IH08_OCTBM</name>
<dbReference type="AlphaFoldDB" id="A0A0L8IH08"/>
<organism evidence="1">
    <name type="scientific">Octopus bimaculoides</name>
    <name type="common">California two-spotted octopus</name>
    <dbReference type="NCBI Taxonomy" id="37653"/>
    <lineage>
        <taxon>Eukaryota</taxon>
        <taxon>Metazoa</taxon>
        <taxon>Spiralia</taxon>
        <taxon>Lophotrochozoa</taxon>
        <taxon>Mollusca</taxon>
        <taxon>Cephalopoda</taxon>
        <taxon>Coleoidea</taxon>
        <taxon>Octopodiformes</taxon>
        <taxon>Octopoda</taxon>
        <taxon>Incirrata</taxon>
        <taxon>Octopodidae</taxon>
        <taxon>Octopus</taxon>
    </lineage>
</organism>
<dbReference type="EMBL" id="KQ415814">
    <property type="protein sequence ID" value="KOG00304.1"/>
    <property type="molecule type" value="Genomic_DNA"/>
</dbReference>
<accession>A0A0L8IH08</accession>
<dbReference type="PANTHER" id="PTHR10492:SF57">
    <property type="entry name" value="ATP-DEPENDENT DNA HELICASE"/>
    <property type="match status" value="1"/>
</dbReference>
<gene>
    <name evidence="1" type="ORF">OCBIM_22005268mg</name>
</gene>
<protein>
    <submittedName>
        <fullName evidence="1">Uncharacterized protein</fullName>
    </submittedName>
</protein>
<reference evidence="1" key="1">
    <citation type="submission" date="2015-07" db="EMBL/GenBank/DDBJ databases">
        <title>MeaNS - Measles Nucleotide Surveillance Program.</title>
        <authorList>
            <person name="Tran T."/>
            <person name="Druce J."/>
        </authorList>
    </citation>
    <scope>NUCLEOTIDE SEQUENCE</scope>
    <source>
        <strain evidence="1">UCB-OBI-ISO-001</strain>
        <tissue evidence="1">Gonad</tissue>
    </source>
</reference>
<dbReference type="PANTHER" id="PTHR10492">
    <property type="match status" value="1"/>
</dbReference>
<proteinExistence type="predicted"/>
<evidence type="ECO:0000313" key="1">
    <source>
        <dbReference type="EMBL" id="KOG00304.1"/>
    </source>
</evidence>